<name>A0A9P7N144_9HYPO</name>
<protein>
    <submittedName>
        <fullName evidence="3">Uncharacterized protein</fullName>
    </submittedName>
</protein>
<feature type="compositionally biased region" description="Polar residues" evidence="1">
    <location>
        <begin position="149"/>
        <end position="159"/>
    </location>
</feature>
<dbReference type="Proteomes" id="UP000748025">
    <property type="component" value="Unassembled WGS sequence"/>
</dbReference>
<evidence type="ECO:0000313" key="3">
    <source>
        <dbReference type="EMBL" id="KAG5983509.1"/>
    </source>
</evidence>
<keyword evidence="2" id="KW-0472">Membrane</keyword>
<evidence type="ECO:0000256" key="2">
    <source>
        <dbReference type="SAM" id="Phobius"/>
    </source>
</evidence>
<dbReference type="OrthoDB" id="5397682at2759"/>
<organism evidence="3 4">
    <name type="scientific">Claviceps pusilla</name>
    <dbReference type="NCBI Taxonomy" id="123648"/>
    <lineage>
        <taxon>Eukaryota</taxon>
        <taxon>Fungi</taxon>
        <taxon>Dikarya</taxon>
        <taxon>Ascomycota</taxon>
        <taxon>Pezizomycotina</taxon>
        <taxon>Sordariomycetes</taxon>
        <taxon>Hypocreomycetidae</taxon>
        <taxon>Hypocreales</taxon>
        <taxon>Clavicipitaceae</taxon>
        <taxon>Claviceps</taxon>
    </lineage>
</organism>
<keyword evidence="4" id="KW-1185">Reference proteome</keyword>
<gene>
    <name evidence="3" type="ORF">E4U43_006268</name>
</gene>
<feature type="non-terminal residue" evidence="3">
    <location>
        <position position="353"/>
    </location>
</feature>
<evidence type="ECO:0000313" key="4">
    <source>
        <dbReference type="Proteomes" id="UP000748025"/>
    </source>
</evidence>
<dbReference type="AlphaFoldDB" id="A0A9P7N144"/>
<accession>A0A9P7N144</accession>
<proteinExistence type="predicted"/>
<sequence>MTSSRAWNLWNHDEEMAKKSDDPPMPGYSKHRASASGSWTAARVPRRSWVKRIIVYVLIAAALFFLFFRRHGQSSLPSEPTSPYTRTRSWDRYDSIERAYQERFGPGTGTRPRQVGNDASRPDSSDDSSSSPPPTKGGTKAAAGKHSIHQPSSAENPSGKNPKAVGNADSGGSSLNPRPKYEGPLRFTALSSTLQAISATRGILPKNRNVLFAAASLKSVSTLLPMACKMATERQNYVHFAYMGLADITIKELLEMNGADKDCEIVTHDGRPDHFESSTEHRMRLAITTALYHINTYMHPQAVILDSTTAEENYFLASARNQILSTPSALIELPNRPEKSLAWISKLDSSALS</sequence>
<feature type="transmembrane region" description="Helical" evidence="2">
    <location>
        <begin position="49"/>
        <end position="68"/>
    </location>
</feature>
<comment type="caution">
    <text evidence="3">The sequence shown here is derived from an EMBL/GenBank/DDBJ whole genome shotgun (WGS) entry which is preliminary data.</text>
</comment>
<reference evidence="3" key="1">
    <citation type="journal article" date="2020" name="bioRxiv">
        <title>Whole genome comparisons of ergot fungi reveals the divergence and evolution of species within the genus Claviceps are the result of varying mechanisms driving genome evolution and host range expansion.</title>
        <authorList>
            <person name="Wyka S.A."/>
            <person name="Mondo S.J."/>
            <person name="Liu M."/>
            <person name="Dettman J."/>
            <person name="Nalam V."/>
            <person name="Broders K.D."/>
        </authorList>
    </citation>
    <scope>NUCLEOTIDE SEQUENCE</scope>
    <source>
        <strain evidence="3">CCC 602</strain>
    </source>
</reference>
<keyword evidence="2" id="KW-0812">Transmembrane</keyword>
<dbReference type="EMBL" id="SRPW01004305">
    <property type="protein sequence ID" value="KAG5983509.1"/>
    <property type="molecule type" value="Genomic_DNA"/>
</dbReference>
<keyword evidence="2" id="KW-1133">Transmembrane helix</keyword>
<evidence type="ECO:0000256" key="1">
    <source>
        <dbReference type="SAM" id="MobiDB-lite"/>
    </source>
</evidence>
<feature type="region of interest" description="Disordered" evidence="1">
    <location>
        <begin position="101"/>
        <end position="180"/>
    </location>
</feature>